<dbReference type="InterPro" id="IPR003943">
    <property type="entry name" value="Prot_act_rcpt_3"/>
</dbReference>
<evidence type="ECO:0000256" key="6">
    <source>
        <dbReference type="ARBA" id="ARBA00023136"/>
    </source>
</evidence>
<evidence type="ECO:0000256" key="1">
    <source>
        <dbReference type="ARBA" id="ARBA00004651"/>
    </source>
</evidence>
<keyword evidence="4 12" id="KW-1133">Transmembrane helix</keyword>
<dbReference type="InterPro" id="IPR000276">
    <property type="entry name" value="GPCR_Rhodpsn"/>
</dbReference>
<keyword evidence="6 12" id="KW-0472">Membrane</keyword>
<dbReference type="OrthoDB" id="8859266at2759"/>
<feature type="transmembrane region" description="Helical" evidence="12">
    <location>
        <begin position="26"/>
        <end position="48"/>
    </location>
</feature>
<evidence type="ECO:0000313" key="14">
    <source>
        <dbReference type="EMBL" id="CAG07880.1"/>
    </source>
</evidence>
<feature type="transmembrane region" description="Helical" evidence="12">
    <location>
        <begin position="160"/>
        <end position="183"/>
    </location>
</feature>
<evidence type="ECO:0000256" key="11">
    <source>
        <dbReference type="PIRSR" id="PIRSR603912-52"/>
    </source>
</evidence>
<dbReference type="GO" id="GO:0005886">
    <property type="term" value="C:plasma membrane"/>
    <property type="evidence" value="ECO:0007669"/>
    <property type="project" value="UniProtKB-SubCell"/>
</dbReference>
<dbReference type="PANTHER" id="PTHR24232">
    <property type="entry name" value="G-PROTEIN COUPLED RECEPTOR"/>
    <property type="match status" value="1"/>
</dbReference>
<dbReference type="PRINTS" id="PR01429">
    <property type="entry name" value="PROTEASEAR3"/>
</dbReference>
<keyword evidence="8" id="KW-0675">Receptor</keyword>
<evidence type="ECO:0000256" key="12">
    <source>
        <dbReference type="SAM" id="Phobius"/>
    </source>
</evidence>
<keyword evidence="3 12" id="KW-0812">Transmembrane</keyword>
<evidence type="ECO:0000256" key="3">
    <source>
        <dbReference type="ARBA" id="ARBA00022692"/>
    </source>
</evidence>
<dbReference type="GO" id="GO:0007596">
    <property type="term" value="P:blood coagulation"/>
    <property type="evidence" value="ECO:0007669"/>
    <property type="project" value="InterPro"/>
</dbReference>
<evidence type="ECO:0000256" key="5">
    <source>
        <dbReference type="ARBA" id="ARBA00023040"/>
    </source>
</evidence>
<keyword evidence="5" id="KW-0297">G-protein coupled receptor</keyword>
<name>Q4RUQ2_TETNG</name>
<evidence type="ECO:0000256" key="4">
    <source>
        <dbReference type="ARBA" id="ARBA00022989"/>
    </source>
</evidence>
<dbReference type="GO" id="GO:0015057">
    <property type="term" value="F:thrombin-activated receptor activity"/>
    <property type="evidence" value="ECO:0007669"/>
    <property type="project" value="InterPro"/>
</dbReference>
<dbReference type="PRINTS" id="PR00237">
    <property type="entry name" value="GPCRRHODOPSN"/>
</dbReference>
<reference evidence="14" key="1">
    <citation type="journal article" date="2004" name="Nature">
        <title>Genome duplication in the teleost fish Tetraodon nigroviridis reveals the early vertebrate proto-karyotype.</title>
        <authorList>
            <person name="Jaillon O."/>
            <person name="Aury J.-M."/>
            <person name="Brunet F."/>
            <person name="Petit J.-L."/>
            <person name="Stange-Thomann N."/>
            <person name="Mauceli E."/>
            <person name="Bouneau L."/>
            <person name="Fischer C."/>
            <person name="Ozouf-Costaz C."/>
            <person name="Bernot A."/>
            <person name="Nicaud S."/>
            <person name="Jaffe D."/>
            <person name="Fisher S."/>
            <person name="Lutfalla G."/>
            <person name="Dossat C."/>
            <person name="Segurens B."/>
            <person name="Dasilva C."/>
            <person name="Salanoubat M."/>
            <person name="Levy M."/>
            <person name="Boudet N."/>
            <person name="Castellano S."/>
            <person name="Anthouard V."/>
            <person name="Jubin C."/>
            <person name="Castelli V."/>
            <person name="Katinka M."/>
            <person name="Vacherie B."/>
            <person name="Biemont C."/>
            <person name="Skalli Z."/>
            <person name="Cattolico L."/>
            <person name="Poulain J."/>
            <person name="De Berardinis V."/>
            <person name="Cruaud C."/>
            <person name="Duprat S."/>
            <person name="Brottier P."/>
            <person name="Coutanceau J.-P."/>
            <person name="Gouzy J."/>
            <person name="Parra G."/>
            <person name="Lardier G."/>
            <person name="Chapple C."/>
            <person name="McKernan K.J."/>
            <person name="McEwan P."/>
            <person name="Bosak S."/>
            <person name="Kellis M."/>
            <person name="Volff J.-N."/>
            <person name="Guigo R."/>
            <person name="Zody M.C."/>
            <person name="Mesirov J."/>
            <person name="Lindblad-Toh K."/>
            <person name="Birren B."/>
            <person name="Nusbaum C."/>
            <person name="Kahn D."/>
            <person name="Robinson-Rechavi M."/>
            <person name="Laudet V."/>
            <person name="Schachter V."/>
            <person name="Quetier F."/>
            <person name="Saurin W."/>
            <person name="Scarpelli C."/>
            <person name="Wincker P."/>
            <person name="Lander E.S."/>
            <person name="Weissenbach J."/>
            <person name="Roest Crollius H."/>
        </authorList>
    </citation>
    <scope>NUCLEOTIDE SEQUENCE [LARGE SCALE GENOMIC DNA]</scope>
</reference>
<dbReference type="PRINTS" id="PR01428">
    <property type="entry name" value="PROTEASEAR"/>
</dbReference>
<evidence type="ECO:0000259" key="13">
    <source>
        <dbReference type="PROSITE" id="PS50262"/>
    </source>
</evidence>
<dbReference type="PANTHER" id="PTHR24232:SF0">
    <property type="entry name" value="PROTEINASE-ACTIVATED RECEPTOR 3"/>
    <property type="match status" value="1"/>
</dbReference>
<feature type="transmembrane region" description="Helical" evidence="12">
    <location>
        <begin position="68"/>
        <end position="91"/>
    </location>
</feature>
<keyword evidence="10" id="KW-0807">Transducer</keyword>
<evidence type="ECO:0000256" key="8">
    <source>
        <dbReference type="ARBA" id="ARBA00023170"/>
    </source>
</evidence>
<reference evidence="14" key="2">
    <citation type="submission" date="2004-02" db="EMBL/GenBank/DDBJ databases">
        <authorList>
            <consortium name="Genoscope"/>
            <consortium name="Whitehead Institute Centre for Genome Research"/>
        </authorList>
    </citation>
    <scope>NUCLEOTIDE SEQUENCE</scope>
</reference>
<evidence type="ECO:0000256" key="9">
    <source>
        <dbReference type="ARBA" id="ARBA00023180"/>
    </source>
</evidence>
<keyword evidence="9" id="KW-0325">Glycoprotein</keyword>
<dbReference type="KEGG" id="tng:GSTEN00028689G001"/>
<dbReference type="Pfam" id="PF00001">
    <property type="entry name" value="7tm_1"/>
    <property type="match status" value="1"/>
</dbReference>
<dbReference type="SUPFAM" id="SSF81321">
    <property type="entry name" value="Family A G protein-coupled receptor-like"/>
    <property type="match status" value="1"/>
</dbReference>
<gene>
    <name evidence="14" type="ORF">GSTENG00028689001</name>
</gene>
<comment type="caution">
    <text evidence="14">The sequence shown here is derived from an EMBL/GenBank/DDBJ whole genome shotgun (WGS) entry which is preliminary data.</text>
</comment>
<dbReference type="InterPro" id="IPR003912">
    <property type="entry name" value="Protea_act_rcpt"/>
</dbReference>
<feature type="disulfide bond" evidence="11">
    <location>
        <begin position="62"/>
        <end position="141"/>
    </location>
</feature>
<comment type="subcellular location">
    <subcellularLocation>
        <location evidence="1">Cell membrane</location>
        <topology evidence="1">Multi-pass membrane protein</topology>
    </subcellularLocation>
</comment>
<dbReference type="InterPro" id="IPR017452">
    <property type="entry name" value="GPCR_Rhodpsn_7TM"/>
</dbReference>
<dbReference type="EMBL" id="CAAE01014993">
    <property type="protein sequence ID" value="CAG07880.1"/>
    <property type="molecule type" value="Genomic_DNA"/>
</dbReference>
<evidence type="ECO:0000256" key="7">
    <source>
        <dbReference type="ARBA" id="ARBA00023157"/>
    </source>
</evidence>
<feature type="transmembrane region" description="Helical" evidence="12">
    <location>
        <begin position="103"/>
        <end position="122"/>
    </location>
</feature>
<dbReference type="GO" id="GO:0035025">
    <property type="term" value="P:positive regulation of Rho protein signal transduction"/>
    <property type="evidence" value="ECO:0007669"/>
    <property type="project" value="TreeGrafter"/>
</dbReference>
<accession>Q4RUQ2</accession>
<sequence length="281" mass="32002">MLVGIPANAYILAFLRPRVKSLSTTVFYLNLAFSDLLLLLSLALRVHYHLNGNHWEFGEIPCRVLTALFYGNLYCSAQFVACISLSRYLAVVRPFLYRRLARTALALWTCLIVWLLFGAAAVPELLVRQSYRVAQLNITMCHDVLPSEENSHSGLSPYRLTLVGLGFAVPFFICIYAHVAVVCQLRQSGCDWRPFIRVSTMTFIIFVVCFLPSSLLHIIHHICLFANGDDRLYGYYRAAVCLCCFHSCLDPFFCILISKTTTSELQFISPHREQQRPDVMM</sequence>
<dbReference type="PROSITE" id="PS50262">
    <property type="entry name" value="G_PROTEIN_RECEP_F1_2"/>
    <property type="match status" value="1"/>
</dbReference>
<evidence type="ECO:0000256" key="10">
    <source>
        <dbReference type="ARBA" id="ARBA00023224"/>
    </source>
</evidence>
<organism evidence="14">
    <name type="scientific">Tetraodon nigroviridis</name>
    <name type="common">Spotted green pufferfish</name>
    <name type="synonym">Chelonodon nigroviridis</name>
    <dbReference type="NCBI Taxonomy" id="99883"/>
    <lineage>
        <taxon>Eukaryota</taxon>
        <taxon>Metazoa</taxon>
        <taxon>Chordata</taxon>
        <taxon>Craniata</taxon>
        <taxon>Vertebrata</taxon>
        <taxon>Euteleostomi</taxon>
        <taxon>Actinopterygii</taxon>
        <taxon>Neopterygii</taxon>
        <taxon>Teleostei</taxon>
        <taxon>Neoteleostei</taxon>
        <taxon>Acanthomorphata</taxon>
        <taxon>Eupercaria</taxon>
        <taxon>Tetraodontiformes</taxon>
        <taxon>Tetradontoidea</taxon>
        <taxon>Tetraodontidae</taxon>
        <taxon>Tetraodon</taxon>
    </lineage>
</organism>
<dbReference type="AlphaFoldDB" id="Q4RUQ2"/>
<keyword evidence="7 11" id="KW-1015">Disulfide bond</keyword>
<feature type="transmembrane region" description="Helical" evidence="12">
    <location>
        <begin position="195"/>
        <end position="215"/>
    </location>
</feature>
<proteinExistence type="predicted"/>
<evidence type="ECO:0000256" key="2">
    <source>
        <dbReference type="ARBA" id="ARBA00022475"/>
    </source>
</evidence>
<dbReference type="GO" id="GO:0007200">
    <property type="term" value="P:phospholipase C-activating G protein-coupled receptor signaling pathway"/>
    <property type="evidence" value="ECO:0007669"/>
    <property type="project" value="TreeGrafter"/>
</dbReference>
<dbReference type="Gene3D" id="1.20.1070.10">
    <property type="entry name" value="Rhodopsin 7-helix transmembrane proteins"/>
    <property type="match status" value="1"/>
</dbReference>
<feature type="domain" description="G-protein coupled receptors family 1 profile" evidence="13">
    <location>
        <begin position="7"/>
        <end position="254"/>
    </location>
</feature>
<keyword evidence="2" id="KW-1003">Cell membrane</keyword>
<feature type="transmembrane region" description="Helical" evidence="12">
    <location>
        <begin position="235"/>
        <end position="257"/>
    </location>
</feature>
<protein>
    <submittedName>
        <fullName evidence="14">(spotted green pufferfish) hypothetical protein</fullName>
    </submittedName>
</protein>